<dbReference type="PANTHER" id="PTHR47151:SF2">
    <property type="entry name" value="AMINO ACID BINDING PROTEIN"/>
    <property type="match status" value="1"/>
</dbReference>
<dbReference type="PANTHER" id="PTHR47151">
    <property type="entry name" value="LEU/ILE/VAL-BINDING ABC TRANSPORTER SUBUNIT"/>
    <property type="match status" value="1"/>
</dbReference>
<dbReference type="InterPro" id="IPR028081">
    <property type="entry name" value="Leu-bd"/>
</dbReference>
<dbReference type="AlphaFoldDB" id="A0A919V5B1"/>
<name>A0A919V5B1_9ACTN</name>
<comment type="similarity">
    <text evidence="1">Belongs to the leucine-binding protein family.</text>
</comment>
<dbReference type="EMBL" id="BOOU01000044">
    <property type="protein sequence ID" value="GII78120.1"/>
    <property type="molecule type" value="Genomic_DNA"/>
</dbReference>
<proteinExistence type="inferred from homology"/>
<keyword evidence="6" id="KW-1185">Reference proteome</keyword>
<dbReference type="Gene3D" id="3.40.50.2300">
    <property type="match status" value="2"/>
</dbReference>
<evidence type="ECO:0000313" key="6">
    <source>
        <dbReference type="Proteomes" id="UP000655287"/>
    </source>
</evidence>
<feature type="domain" description="Leucine-binding protein" evidence="4">
    <location>
        <begin position="40"/>
        <end position="348"/>
    </location>
</feature>
<dbReference type="Pfam" id="PF13458">
    <property type="entry name" value="Peripla_BP_6"/>
    <property type="match status" value="1"/>
</dbReference>
<evidence type="ECO:0000256" key="1">
    <source>
        <dbReference type="ARBA" id="ARBA00010062"/>
    </source>
</evidence>
<feature type="chain" id="PRO_5036997626" evidence="3">
    <location>
        <begin position="26"/>
        <end position="383"/>
    </location>
</feature>
<evidence type="ECO:0000256" key="2">
    <source>
        <dbReference type="ARBA" id="ARBA00022729"/>
    </source>
</evidence>
<reference evidence="5" key="1">
    <citation type="submission" date="2021-01" db="EMBL/GenBank/DDBJ databases">
        <title>Whole genome shotgun sequence of Sphaerisporangium rufum NBRC 109079.</title>
        <authorList>
            <person name="Komaki H."/>
            <person name="Tamura T."/>
        </authorList>
    </citation>
    <scope>NUCLEOTIDE SEQUENCE</scope>
    <source>
        <strain evidence="5">NBRC 109079</strain>
    </source>
</reference>
<evidence type="ECO:0000256" key="3">
    <source>
        <dbReference type="SAM" id="SignalP"/>
    </source>
</evidence>
<dbReference type="SUPFAM" id="SSF53822">
    <property type="entry name" value="Periplasmic binding protein-like I"/>
    <property type="match status" value="1"/>
</dbReference>
<gene>
    <name evidence="5" type="ORF">Sru01_31020</name>
</gene>
<dbReference type="InterPro" id="IPR028082">
    <property type="entry name" value="Peripla_BP_I"/>
</dbReference>
<organism evidence="5 6">
    <name type="scientific">Sphaerisporangium rufum</name>
    <dbReference type="NCBI Taxonomy" id="1381558"/>
    <lineage>
        <taxon>Bacteria</taxon>
        <taxon>Bacillati</taxon>
        <taxon>Actinomycetota</taxon>
        <taxon>Actinomycetes</taxon>
        <taxon>Streptosporangiales</taxon>
        <taxon>Streptosporangiaceae</taxon>
        <taxon>Sphaerisporangium</taxon>
    </lineage>
</organism>
<dbReference type="Proteomes" id="UP000655287">
    <property type="component" value="Unassembled WGS sequence"/>
</dbReference>
<dbReference type="PROSITE" id="PS51257">
    <property type="entry name" value="PROKAR_LIPOPROTEIN"/>
    <property type="match status" value="1"/>
</dbReference>
<feature type="signal peptide" evidence="3">
    <location>
        <begin position="1"/>
        <end position="25"/>
    </location>
</feature>
<comment type="caution">
    <text evidence="5">The sequence shown here is derived from an EMBL/GenBank/DDBJ whole genome shotgun (WGS) entry which is preliminary data.</text>
</comment>
<dbReference type="CDD" id="cd06342">
    <property type="entry name" value="PBP1_ABC_LIVBP-like"/>
    <property type="match status" value="1"/>
</dbReference>
<accession>A0A919V5B1</accession>
<evidence type="ECO:0000313" key="5">
    <source>
        <dbReference type="EMBL" id="GII78120.1"/>
    </source>
</evidence>
<sequence>MRARRPVRLVTIVSLVTLTLVTACAGTTGPAAAPSPCGLRLAYFGPLTGDSSNLGRNMREGALLAVEEHNDRGSGCPAGLAAFDSQGDPKQAPELAQRIVADPSIIGVVGPAFSGESRAALPLLDQGGVSVITPAATDPGLSVPAPSTFHRVLGSDAAQGPAAGRYIRGTLHARKVFVIDDGSRYGRGLAELVMAELGPLVVQSASIRPDPAGPGGVVDEVRSAGPDVVFFGGYYSQAGRLLRALRQAGVRATFVAGDAVKDEGFVRAAGTRDAEGAVLTCPCRPPDRDPQFTRHYQARFGHPPGTYSAEAYDAATVFLRGIEAGRTRRVDMERFVDGYSGTGVTTAVRFDRDGELAGASVAVWTYRVRAGRIVADIDPIPQH</sequence>
<protein>
    <submittedName>
        <fullName evidence="5">Branched chain amino acid ABC transporter substrate-binding protein</fullName>
    </submittedName>
</protein>
<keyword evidence="2 3" id="KW-0732">Signal</keyword>
<evidence type="ECO:0000259" key="4">
    <source>
        <dbReference type="Pfam" id="PF13458"/>
    </source>
</evidence>